<dbReference type="Pfam" id="PF02517">
    <property type="entry name" value="Rce1-like"/>
    <property type="match status" value="1"/>
</dbReference>
<dbReference type="EMBL" id="CP024955">
    <property type="protein sequence ID" value="ATY85350.1"/>
    <property type="molecule type" value="Genomic_DNA"/>
</dbReference>
<dbReference type="KEGG" id="kyr:CVV65_10810"/>
<dbReference type="OrthoDB" id="324900at2"/>
<evidence type="ECO:0000313" key="4">
    <source>
        <dbReference type="Proteomes" id="UP000231932"/>
    </source>
</evidence>
<sequence>MAEGGHGRRLSPWARLILYTALVAVAGLVVTGLNAGALNESGGDGRLSGWVLLVAAALVPVMYRFGEGRSPAHMGLRLEGFARQASSGALWGAIGVMGAVTLFWAVGWVHWPKGFSGATPGRGLISCSFLALWEELAFRGYLFSTLRSQYGSRPAVVGSALLYALYAAMGAPGPLFACNRFLLGLLLAQSRDNSNSLGWAVGFHWMWIGLQGPLFGMGVPALGGPVAEWFGPQWLFPDEAGLESGAAATAGLIVYLGLFSHFLSKRSS</sequence>
<dbReference type="AlphaFoldDB" id="A0A2K8N9Q8"/>
<protein>
    <recommendedName>
        <fullName evidence="2">CAAX prenyl protease 2/Lysostaphin resistance protein A-like domain-containing protein</fullName>
    </recommendedName>
</protein>
<dbReference type="RefSeq" id="WP_100668131.1">
    <property type="nucleotide sequence ID" value="NZ_CP024955.1"/>
</dbReference>
<name>A0A2K8N9Q8_9BACL</name>
<dbReference type="Proteomes" id="UP000231932">
    <property type="component" value="Chromosome"/>
</dbReference>
<feature type="transmembrane region" description="Helical" evidence="1">
    <location>
        <begin position="47"/>
        <end position="66"/>
    </location>
</feature>
<evidence type="ECO:0000259" key="2">
    <source>
        <dbReference type="Pfam" id="PF02517"/>
    </source>
</evidence>
<keyword evidence="1" id="KW-0812">Transmembrane</keyword>
<dbReference type="GO" id="GO:0004175">
    <property type="term" value="F:endopeptidase activity"/>
    <property type="evidence" value="ECO:0007669"/>
    <property type="project" value="UniProtKB-ARBA"/>
</dbReference>
<keyword evidence="1" id="KW-1133">Transmembrane helix</keyword>
<keyword evidence="1" id="KW-0472">Membrane</keyword>
<reference evidence="4" key="1">
    <citation type="submission" date="2017-11" db="EMBL/GenBank/DDBJ databases">
        <title>Complete Genome Sequence of Kyrpidia sp. Strain EA-1, a thermophilic, hydrogen-oxidizing Bacterium, isolated from the Azores.</title>
        <authorList>
            <person name="Reiner J.E."/>
            <person name="Lapp C.J."/>
            <person name="Bunk B."/>
            <person name="Gescher J."/>
        </authorList>
    </citation>
    <scope>NUCLEOTIDE SEQUENCE [LARGE SCALE GENOMIC DNA]</scope>
    <source>
        <strain evidence="4">EA-1</strain>
    </source>
</reference>
<organism evidence="3 4">
    <name type="scientific">Kyrpidia spormannii</name>
    <dbReference type="NCBI Taxonomy" id="2055160"/>
    <lineage>
        <taxon>Bacteria</taxon>
        <taxon>Bacillati</taxon>
        <taxon>Bacillota</taxon>
        <taxon>Bacilli</taxon>
        <taxon>Bacillales</taxon>
        <taxon>Alicyclobacillaceae</taxon>
        <taxon>Kyrpidia</taxon>
    </lineage>
</organism>
<gene>
    <name evidence="3" type="ORF">CVV65_10810</name>
</gene>
<evidence type="ECO:0000313" key="3">
    <source>
        <dbReference type="EMBL" id="ATY85350.1"/>
    </source>
</evidence>
<dbReference type="PANTHER" id="PTHR39430:SF1">
    <property type="entry name" value="PROTEASE"/>
    <property type="match status" value="1"/>
</dbReference>
<accession>A0A2K8N9Q8</accession>
<dbReference type="GO" id="GO:0080120">
    <property type="term" value="P:CAAX-box protein maturation"/>
    <property type="evidence" value="ECO:0007669"/>
    <property type="project" value="UniProtKB-ARBA"/>
</dbReference>
<evidence type="ECO:0000256" key="1">
    <source>
        <dbReference type="SAM" id="Phobius"/>
    </source>
</evidence>
<feature type="domain" description="CAAX prenyl protease 2/Lysostaphin resistance protein A-like" evidence="2">
    <location>
        <begin position="124"/>
        <end position="207"/>
    </location>
</feature>
<dbReference type="InterPro" id="IPR003675">
    <property type="entry name" value="Rce1/LyrA-like_dom"/>
</dbReference>
<feature type="transmembrane region" description="Helical" evidence="1">
    <location>
        <begin position="155"/>
        <end position="177"/>
    </location>
</feature>
<dbReference type="PANTHER" id="PTHR39430">
    <property type="entry name" value="MEMBRANE-ASSOCIATED PROTEASE-RELATED"/>
    <property type="match status" value="1"/>
</dbReference>
<feature type="transmembrane region" description="Helical" evidence="1">
    <location>
        <begin position="244"/>
        <end position="263"/>
    </location>
</feature>
<feature type="transmembrane region" description="Helical" evidence="1">
    <location>
        <begin position="87"/>
        <end position="111"/>
    </location>
</feature>
<proteinExistence type="predicted"/>
<feature type="transmembrane region" description="Helical" evidence="1">
    <location>
        <begin position="16"/>
        <end position="35"/>
    </location>
</feature>
<keyword evidence="4" id="KW-1185">Reference proteome</keyword>